<feature type="region of interest" description="Disordered" evidence="2">
    <location>
        <begin position="88"/>
        <end position="108"/>
    </location>
</feature>
<evidence type="ECO:0000313" key="5">
    <source>
        <dbReference type="Proteomes" id="UP000001494"/>
    </source>
</evidence>
<dbReference type="InterPro" id="IPR023614">
    <property type="entry name" value="Porin_dom_sf"/>
</dbReference>
<accession>A0A0H3G000</accession>
<proteinExistence type="predicted"/>
<name>A0A0H3G000_ZYMMA</name>
<gene>
    <name evidence="4" type="ordered locus">Zmob_0271</name>
</gene>
<protein>
    <submittedName>
        <fullName evidence="4">Phosphate-selective porin O and P</fullName>
    </submittedName>
</protein>
<organism evidence="4 5">
    <name type="scientific">Zymomonas mobilis subsp. mobilis (strain ATCC 10988 / DSM 424 / LMG 404 / NCIMB 8938 / NRRL B-806 / ZM1)</name>
    <dbReference type="NCBI Taxonomy" id="555217"/>
    <lineage>
        <taxon>Bacteria</taxon>
        <taxon>Pseudomonadati</taxon>
        <taxon>Pseudomonadota</taxon>
        <taxon>Alphaproteobacteria</taxon>
        <taxon>Sphingomonadales</taxon>
        <taxon>Zymomonadaceae</taxon>
        <taxon>Zymomonas</taxon>
    </lineage>
</organism>
<dbReference type="KEGG" id="zmm:Zmob_0271"/>
<dbReference type="GeneID" id="79903818"/>
<evidence type="ECO:0000313" key="4">
    <source>
        <dbReference type="EMBL" id="AEH62121.1"/>
    </source>
</evidence>
<evidence type="ECO:0000256" key="1">
    <source>
        <dbReference type="SAM" id="Coils"/>
    </source>
</evidence>
<feature type="signal peptide" evidence="3">
    <location>
        <begin position="1"/>
        <end position="28"/>
    </location>
</feature>
<dbReference type="HOGENOM" id="CLU_515742_0_0_5"/>
<dbReference type="eggNOG" id="ENOG503049N">
    <property type="taxonomic scope" value="Bacteria"/>
</dbReference>
<keyword evidence="3" id="KW-0732">Signal</keyword>
<reference evidence="4 5" key="1">
    <citation type="journal article" date="2011" name="J. Bacteriol.">
        <title>Genome sequence of the ethanol-producing Zymomonas mobilis subsp. mobilis lectotype strain ATCC 10988.</title>
        <authorList>
            <person name="Pappas K.M."/>
            <person name="Kouvelis V.N."/>
            <person name="Saunders E."/>
            <person name="Brettin T.S."/>
            <person name="Bruce D."/>
            <person name="Detter C."/>
            <person name="Balakireva M."/>
            <person name="Han C.S."/>
            <person name="Savvakis G."/>
            <person name="Kyrpides N.C."/>
            <person name="Typas M.A."/>
        </authorList>
    </citation>
    <scope>NUCLEOTIDE SEQUENCE [LARGE SCALE GENOMIC DNA]</scope>
    <source>
        <strain evidence="5">ATCC 10988 / DSM 424 / CCUG 17860 / LMG 404 / NCIMB 8938 / NRRL B-806 / ZM1</strain>
    </source>
</reference>
<evidence type="ECO:0000256" key="3">
    <source>
        <dbReference type="SAM" id="SignalP"/>
    </source>
</evidence>
<dbReference type="SUPFAM" id="SSF56935">
    <property type="entry name" value="Porins"/>
    <property type="match status" value="1"/>
</dbReference>
<keyword evidence="1" id="KW-0175">Coiled coil</keyword>
<dbReference type="Gene3D" id="2.40.160.10">
    <property type="entry name" value="Porin"/>
    <property type="match status" value="1"/>
</dbReference>
<evidence type="ECO:0000256" key="2">
    <source>
        <dbReference type="SAM" id="MobiDB-lite"/>
    </source>
</evidence>
<dbReference type="EMBL" id="CP002850">
    <property type="protein sequence ID" value="AEH62121.1"/>
    <property type="molecule type" value="Genomic_DNA"/>
</dbReference>
<feature type="coiled-coil region" evidence="1">
    <location>
        <begin position="51"/>
        <end position="78"/>
    </location>
</feature>
<dbReference type="RefSeq" id="WP_014500418.1">
    <property type="nucleotide sequence ID" value="NC_017262.1"/>
</dbReference>
<dbReference type="AlphaFoldDB" id="A0A0H3G000"/>
<dbReference type="OrthoDB" id="5993054at2"/>
<dbReference type="Proteomes" id="UP000001494">
    <property type="component" value="Chromosome"/>
</dbReference>
<sequence length="528" mass="58109" precursor="true">MQPFFQSLKRNSALIPALSILASIPVLASPAHAVIPSKKLKSGRFSTQAEIARQAEEIRQLHAEIKALAMKLDTQNNAKTTESTALAQAQIPAGSSSAATTTAPDQKAVPSDAQLKLAAAIDSIPDQVNKAVDKQVDKSLSQRLNKNLKFGDWFAKTHIGMRMYSNASWATYRSDGKAAAWMPARNSAATSINTPAGNIGYDTKNRPVGDSIGFDLKRFYLMVDHKFNDNWAARLTTDASYISGVGEAIYIKHAYLEGKQSDAFSVRFGAADLPWLPFVENLYGYRWVENTTSERANFATSADWGIFAMGKLWNGLVEYNMAVVDGSGYRSPFRSKNPDFEGRINVNYAGFTVGGGAHIGHQGQERGQMGEYVYNAAQRYNAIIAYVHGRFRFGAEYFYAKDFTSSALDCNLNACASSSDLYKKDAGQGAAGWGSVRIFDKVSLFGRYDWAQPYMKSDSHFKDHYFNAGIDWQPINNIDVGLVYKQENVTNHGYTGSVPIYINTTNGALGGMRSASYKELGIFTNFNF</sequence>
<feature type="chain" id="PRO_5005441926" evidence="3">
    <location>
        <begin position="29"/>
        <end position="528"/>
    </location>
</feature>